<dbReference type="Pfam" id="PF13561">
    <property type="entry name" value="adh_short_C2"/>
    <property type="match status" value="1"/>
</dbReference>
<dbReference type="EMBL" id="JBEPSB010000015">
    <property type="protein sequence ID" value="MET4561950.1"/>
    <property type="molecule type" value="Genomic_DNA"/>
</dbReference>
<dbReference type="CDD" id="cd05233">
    <property type="entry name" value="SDR_c"/>
    <property type="match status" value="1"/>
</dbReference>
<dbReference type="GO" id="GO:0004316">
    <property type="term" value="F:3-oxoacyl-[acyl-carrier-protein] reductase (NADPH) activity"/>
    <property type="evidence" value="ECO:0007669"/>
    <property type="project" value="UniProtKB-EC"/>
</dbReference>
<dbReference type="PANTHER" id="PTHR42879">
    <property type="entry name" value="3-OXOACYL-(ACYL-CARRIER-PROTEIN) REDUCTASE"/>
    <property type="match status" value="1"/>
</dbReference>
<evidence type="ECO:0000256" key="1">
    <source>
        <dbReference type="ARBA" id="ARBA00006484"/>
    </source>
</evidence>
<dbReference type="Gene3D" id="3.40.50.720">
    <property type="entry name" value="NAD(P)-binding Rossmann-like Domain"/>
    <property type="match status" value="1"/>
</dbReference>
<dbReference type="EC" id="1.1.1.100" evidence="3"/>
<name>A0ABV2PLY1_9BACI</name>
<keyword evidence="4" id="KW-1185">Reference proteome</keyword>
<sequence>MMEINFKGKNVLITGSSKGIGKAIALAFAKQGANVLINYIGDDNEAEAVRMQAEKYGVHALKYTADVSNSQQVQDMFLYMDNHLGAIDILVNNAGFAQSSSITDLTDEQWDRMIKVHLYGCFYNCREAAKRMKERNNGKIINISSDIGSLGCEEFTHYSAAKGAINAFTKALARELAPNILVNAVAPSGTLTDILQEFGENYIEEESAKYPLKRLAHPEEIAKSVLFLASDHAEFYTGQVLTPNGGVVMNG</sequence>
<evidence type="ECO:0000259" key="2">
    <source>
        <dbReference type="SMART" id="SM00822"/>
    </source>
</evidence>
<dbReference type="PROSITE" id="PS00061">
    <property type="entry name" value="ADH_SHORT"/>
    <property type="match status" value="1"/>
</dbReference>
<dbReference type="InterPro" id="IPR057326">
    <property type="entry name" value="KR_dom"/>
</dbReference>
<accession>A0ABV2PLY1</accession>
<organism evidence="3 4">
    <name type="scientific">Lysinibacillus parviboronicapiens</name>
    <dbReference type="NCBI Taxonomy" id="436516"/>
    <lineage>
        <taxon>Bacteria</taxon>
        <taxon>Bacillati</taxon>
        <taxon>Bacillota</taxon>
        <taxon>Bacilli</taxon>
        <taxon>Bacillales</taxon>
        <taxon>Bacillaceae</taxon>
        <taxon>Lysinibacillus</taxon>
    </lineage>
</organism>
<dbReference type="InterPro" id="IPR050259">
    <property type="entry name" value="SDR"/>
</dbReference>
<dbReference type="SUPFAM" id="SSF51735">
    <property type="entry name" value="NAD(P)-binding Rossmann-fold domains"/>
    <property type="match status" value="1"/>
</dbReference>
<dbReference type="InterPro" id="IPR002347">
    <property type="entry name" value="SDR_fam"/>
</dbReference>
<evidence type="ECO:0000313" key="3">
    <source>
        <dbReference type="EMBL" id="MET4561950.1"/>
    </source>
</evidence>
<dbReference type="InterPro" id="IPR036291">
    <property type="entry name" value="NAD(P)-bd_dom_sf"/>
</dbReference>
<dbReference type="SMART" id="SM00822">
    <property type="entry name" value="PKS_KR"/>
    <property type="match status" value="1"/>
</dbReference>
<dbReference type="RefSeq" id="WP_235616291.1">
    <property type="nucleotide sequence ID" value="NZ_CP073713.1"/>
</dbReference>
<evidence type="ECO:0000313" key="4">
    <source>
        <dbReference type="Proteomes" id="UP001549363"/>
    </source>
</evidence>
<dbReference type="InterPro" id="IPR020904">
    <property type="entry name" value="Sc_DH/Rdtase_CS"/>
</dbReference>
<dbReference type="PANTHER" id="PTHR42879:SF2">
    <property type="entry name" value="3-OXOACYL-[ACYL-CARRIER-PROTEIN] REDUCTASE FABG"/>
    <property type="match status" value="1"/>
</dbReference>
<dbReference type="PRINTS" id="PR00081">
    <property type="entry name" value="GDHRDH"/>
</dbReference>
<gene>
    <name evidence="3" type="ORF">ABIA69_003120</name>
</gene>
<proteinExistence type="inferred from homology"/>
<keyword evidence="3" id="KW-0560">Oxidoreductase</keyword>
<dbReference type="PRINTS" id="PR00080">
    <property type="entry name" value="SDRFAMILY"/>
</dbReference>
<feature type="domain" description="Ketoreductase" evidence="2">
    <location>
        <begin position="9"/>
        <end position="190"/>
    </location>
</feature>
<dbReference type="Proteomes" id="UP001549363">
    <property type="component" value="Unassembled WGS sequence"/>
</dbReference>
<protein>
    <submittedName>
        <fullName evidence="3">3-oxoacyl-[acyl-carrier protein] reductase</fullName>
        <ecNumber evidence="3">1.1.1.100</ecNumber>
    </submittedName>
</protein>
<comment type="caution">
    <text evidence="3">The sequence shown here is derived from an EMBL/GenBank/DDBJ whole genome shotgun (WGS) entry which is preliminary data.</text>
</comment>
<comment type="similarity">
    <text evidence="1">Belongs to the short-chain dehydrogenases/reductases (SDR) family.</text>
</comment>
<reference evidence="3 4" key="1">
    <citation type="submission" date="2024-06" db="EMBL/GenBank/DDBJ databases">
        <title>Sorghum-associated microbial communities from plants grown in Nebraska, USA.</title>
        <authorList>
            <person name="Schachtman D."/>
        </authorList>
    </citation>
    <scope>NUCLEOTIDE SEQUENCE [LARGE SCALE GENOMIC DNA]</scope>
    <source>
        <strain evidence="3 4">736</strain>
    </source>
</reference>